<name>A0A1B2DY95_9BACL</name>
<dbReference type="PIRSF" id="PIRSF001365">
    <property type="entry name" value="DHDPS"/>
    <property type="match status" value="1"/>
</dbReference>
<protein>
    <submittedName>
        <fullName evidence="5">N-acetylneuraminate lyase</fullName>
    </submittedName>
</protein>
<dbReference type="Gene3D" id="3.20.20.70">
    <property type="entry name" value="Aldolase class I"/>
    <property type="match status" value="1"/>
</dbReference>
<dbReference type="KEGG" id="pib:BBD41_09015"/>
<accession>A0A1B2DY95</accession>
<reference evidence="5" key="1">
    <citation type="submission" date="2016-08" db="EMBL/GenBank/DDBJ databases">
        <title>Complete Genome Seqeunce of Paenibacillus sp. nov. IHBB 9852 from high altitute lake of Indian trans-Himalayas.</title>
        <authorList>
            <person name="Kiran S."/>
            <person name="Swarnkar M.K."/>
            <person name="Rana A."/>
            <person name="Tewari R."/>
            <person name="Gulati A."/>
        </authorList>
    </citation>
    <scope>NUCLEOTIDE SEQUENCE [LARGE SCALE GENOMIC DNA]</scope>
    <source>
        <strain evidence="5">IHBB 9852</strain>
    </source>
</reference>
<dbReference type="SMART" id="SM01130">
    <property type="entry name" value="DHDPS"/>
    <property type="match status" value="1"/>
</dbReference>
<evidence type="ECO:0000256" key="1">
    <source>
        <dbReference type="ARBA" id="ARBA00023239"/>
    </source>
</evidence>
<feature type="active site" description="Proton donor/acceptor" evidence="3">
    <location>
        <position position="142"/>
    </location>
</feature>
<evidence type="ECO:0000256" key="4">
    <source>
        <dbReference type="PIRSR" id="PIRSR001365-2"/>
    </source>
</evidence>
<dbReference type="GO" id="GO:0005829">
    <property type="term" value="C:cytosol"/>
    <property type="evidence" value="ECO:0007669"/>
    <property type="project" value="TreeGrafter"/>
</dbReference>
<dbReference type="PANTHER" id="PTHR42849:SF1">
    <property type="entry name" value="N-ACETYLNEURAMINATE LYASE"/>
    <property type="match status" value="1"/>
</dbReference>
<dbReference type="GO" id="GO:0008747">
    <property type="term" value="F:N-acetylneuraminate lyase activity"/>
    <property type="evidence" value="ECO:0007669"/>
    <property type="project" value="TreeGrafter"/>
</dbReference>
<dbReference type="InterPro" id="IPR013785">
    <property type="entry name" value="Aldolase_TIM"/>
</dbReference>
<evidence type="ECO:0000256" key="2">
    <source>
        <dbReference type="PIRNR" id="PIRNR001365"/>
    </source>
</evidence>
<dbReference type="EMBL" id="CP016809">
    <property type="protein sequence ID" value="ANY72718.1"/>
    <property type="molecule type" value="Genomic_DNA"/>
</dbReference>
<gene>
    <name evidence="5" type="ORF">BBD41_09015</name>
</gene>
<evidence type="ECO:0000256" key="3">
    <source>
        <dbReference type="PIRSR" id="PIRSR001365-1"/>
    </source>
</evidence>
<sequence>MNLVTGERSKFKGIFTALLTPMHEDGSIDFESLSRLVEHQISLGITGFYVGGSTGEAFILTTEERKQVLESVVKTVNGRVIVIAHIGCISTMESVKLARHAEELGVDAVSAVVPFYYKVTTKEIREHYETIMSAVPLPMLVYHYPGATSVSLTMDFYTDMSSHSQCIGVKFTSMNLFEMQQIRALCHERFMIFNGHDEVYLSGACAGADGAIGSTFNMMPGPFIQMHDHISTAQRPDMSLLQSLQTEANAVISHMIQYEVIAYEKYILYLQGVLRSPKIRLPLKQLTDGERRGIDDFYRNCALLQDHRVNA</sequence>
<feature type="active site" description="Schiff-base intermediate with substrate" evidence="3">
    <location>
        <position position="170"/>
    </location>
</feature>
<dbReference type="PANTHER" id="PTHR42849">
    <property type="entry name" value="N-ACETYLNEURAMINATE LYASE"/>
    <property type="match status" value="1"/>
</dbReference>
<dbReference type="SUPFAM" id="SSF51569">
    <property type="entry name" value="Aldolase"/>
    <property type="match status" value="1"/>
</dbReference>
<proteinExistence type="inferred from homology"/>
<dbReference type="GO" id="GO:0019262">
    <property type="term" value="P:N-acetylneuraminate catabolic process"/>
    <property type="evidence" value="ECO:0007669"/>
    <property type="project" value="TreeGrafter"/>
</dbReference>
<dbReference type="NCBIfam" id="NF003164">
    <property type="entry name" value="PRK04147.1"/>
    <property type="match status" value="1"/>
</dbReference>
<dbReference type="AlphaFoldDB" id="A0A1B2DY95"/>
<evidence type="ECO:0000313" key="5">
    <source>
        <dbReference type="EMBL" id="ANY72718.1"/>
    </source>
</evidence>
<dbReference type="PRINTS" id="PR00146">
    <property type="entry name" value="DHPICSNTHASE"/>
</dbReference>
<organism evidence="5">
    <name type="scientific">Paenibacillus ihbetae</name>
    <dbReference type="NCBI Taxonomy" id="1870820"/>
    <lineage>
        <taxon>Bacteria</taxon>
        <taxon>Bacillati</taxon>
        <taxon>Bacillota</taxon>
        <taxon>Bacilli</taxon>
        <taxon>Bacillales</taxon>
        <taxon>Paenibacillaceae</taxon>
        <taxon>Paenibacillus</taxon>
    </lineage>
</organism>
<dbReference type="Pfam" id="PF00701">
    <property type="entry name" value="DHDPS"/>
    <property type="match status" value="1"/>
</dbReference>
<dbReference type="InterPro" id="IPR002220">
    <property type="entry name" value="DapA-like"/>
</dbReference>
<comment type="similarity">
    <text evidence="2">Belongs to the DapA family.</text>
</comment>
<feature type="binding site" evidence="4">
    <location>
        <position position="54"/>
    </location>
    <ligand>
        <name>pyruvate</name>
        <dbReference type="ChEBI" id="CHEBI:15361"/>
    </ligand>
</feature>
<feature type="binding site" evidence="4">
    <location>
        <position position="212"/>
    </location>
    <ligand>
        <name>pyruvate</name>
        <dbReference type="ChEBI" id="CHEBI:15361"/>
    </ligand>
</feature>
<dbReference type="RefSeq" id="WP_099477350.1">
    <property type="nucleotide sequence ID" value="NZ_CP016809.1"/>
</dbReference>
<keyword evidence="1 2" id="KW-0456">Lyase</keyword>